<dbReference type="GO" id="GO:0016874">
    <property type="term" value="F:ligase activity"/>
    <property type="evidence" value="ECO:0007669"/>
    <property type="project" value="UniProtKB-KW"/>
</dbReference>
<dbReference type="GO" id="GO:0046872">
    <property type="term" value="F:metal ion binding"/>
    <property type="evidence" value="ECO:0007669"/>
    <property type="project" value="InterPro"/>
</dbReference>
<dbReference type="GO" id="GO:0005524">
    <property type="term" value="F:ATP binding"/>
    <property type="evidence" value="ECO:0007669"/>
    <property type="project" value="UniProtKB-UniRule"/>
</dbReference>
<dbReference type="PANTHER" id="PTHR43585:SF2">
    <property type="entry name" value="ATP-GRASP ENZYME FSQD"/>
    <property type="match status" value="1"/>
</dbReference>
<evidence type="ECO:0000256" key="1">
    <source>
        <dbReference type="ARBA" id="ARBA00022598"/>
    </source>
</evidence>
<name>A0A0N0P380_LEPSE</name>
<feature type="domain" description="ATP-grasp" evidence="5">
    <location>
        <begin position="152"/>
        <end position="375"/>
    </location>
</feature>
<proteinExistence type="predicted"/>
<accession>A0A0N0P380</accession>
<keyword evidence="1" id="KW-0436">Ligase</keyword>
<dbReference type="OMA" id="PQCWAAS"/>
<sequence length="530" mass="58274">MIDGRVVVLLRSSSVARAPVYRHLRSLGAILVLVHPYHPMPEFDGVFHHWLKFDTDDVAAVRVALQELLTARNLKPDAIVSFDEYAVFQAAALAESFQLTPVPLPSAAIRQNNLKDRFRLFCAEHRINSPKSVCLPLPLLLSLEAMRTNAQTEELCDSVFDEVRAEIQNTISTTLTAASITFPVVLKPSPGAGSLLARLCADIDEATRHVWCMLQTLSSYPDKKHLLAVVRGAGDSVELPESPASPYVQILAEEFISGQEVDIDCVVERGVVRFCSISDNFAPSPPYFAEVGGRCPSTLDFEAQRALRDLLESYVVACGDQLHGVLHFEAKYDFTRRTAYVIEVNCRPGSAETNTMINTVYRGMSLGESLVRCALQQPVREQLVRLFPEVMLSSREPNHQHLLINSSTGASPMKEDGSSASELDELAVPMWRALGGLARGFYPPQCWAASVNVYPRCAGVLRKVQVPIGDPSLVAFSVSASPGEIVAPPPKRFFLLSWIVARGKTAVEAQDNIEHLAANFVQEVEPQLTV</sequence>
<keyword evidence="3 4" id="KW-0067">ATP-binding</keyword>
<dbReference type="Gene3D" id="3.30.470.20">
    <property type="entry name" value="ATP-grasp fold, B domain"/>
    <property type="match status" value="1"/>
</dbReference>
<evidence type="ECO:0000256" key="2">
    <source>
        <dbReference type="ARBA" id="ARBA00022741"/>
    </source>
</evidence>
<keyword evidence="7" id="KW-1185">Reference proteome</keyword>
<dbReference type="SUPFAM" id="SSF56059">
    <property type="entry name" value="Glutathione synthetase ATP-binding domain-like"/>
    <property type="match status" value="1"/>
</dbReference>
<dbReference type="Proteomes" id="UP000038009">
    <property type="component" value="Unassembled WGS sequence"/>
</dbReference>
<protein>
    <recommendedName>
        <fullName evidence="5">ATP-grasp domain-containing protein</fullName>
    </recommendedName>
</protein>
<reference evidence="6 7" key="1">
    <citation type="journal article" date="2015" name="PLoS Pathog.">
        <title>Leptomonas seymouri: Adaptations to the Dixenous Life Cycle Analyzed by Genome Sequencing, Transcriptome Profiling and Co-infection with Leishmania donovani.</title>
        <authorList>
            <person name="Kraeva N."/>
            <person name="Butenko A."/>
            <person name="Hlavacova J."/>
            <person name="Kostygov A."/>
            <person name="Myskova J."/>
            <person name="Grybchuk D."/>
            <person name="Lestinova T."/>
            <person name="Votypka J."/>
            <person name="Volf P."/>
            <person name="Opperdoes F."/>
            <person name="Flegontov P."/>
            <person name="Lukes J."/>
            <person name="Yurchenko V."/>
        </authorList>
    </citation>
    <scope>NUCLEOTIDE SEQUENCE [LARGE SCALE GENOMIC DNA]</scope>
    <source>
        <strain evidence="6 7">ATCC 30220</strain>
    </source>
</reference>
<evidence type="ECO:0000313" key="6">
    <source>
        <dbReference type="EMBL" id="KPI83819.1"/>
    </source>
</evidence>
<organism evidence="6 7">
    <name type="scientific">Leptomonas seymouri</name>
    <dbReference type="NCBI Taxonomy" id="5684"/>
    <lineage>
        <taxon>Eukaryota</taxon>
        <taxon>Discoba</taxon>
        <taxon>Euglenozoa</taxon>
        <taxon>Kinetoplastea</taxon>
        <taxon>Metakinetoplastina</taxon>
        <taxon>Trypanosomatida</taxon>
        <taxon>Trypanosomatidae</taxon>
        <taxon>Leishmaniinae</taxon>
        <taxon>Leptomonas</taxon>
    </lineage>
</organism>
<dbReference type="VEuPathDB" id="TriTrypDB:Lsey_0321_0050"/>
<evidence type="ECO:0000313" key="7">
    <source>
        <dbReference type="Proteomes" id="UP000038009"/>
    </source>
</evidence>
<evidence type="ECO:0000256" key="4">
    <source>
        <dbReference type="PROSITE-ProRule" id="PRU00409"/>
    </source>
</evidence>
<dbReference type="OrthoDB" id="434648at2759"/>
<dbReference type="EMBL" id="LJSK01000321">
    <property type="protein sequence ID" value="KPI83819.1"/>
    <property type="molecule type" value="Genomic_DNA"/>
</dbReference>
<comment type="caution">
    <text evidence="6">The sequence shown here is derived from an EMBL/GenBank/DDBJ whole genome shotgun (WGS) entry which is preliminary data.</text>
</comment>
<dbReference type="PANTHER" id="PTHR43585">
    <property type="entry name" value="FUMIPYRROLE BIOSYNTHESIS PROTEIN C"/>
    <property type="match status" value="1"/>
</dbReference>
<evidence type="ECO:0000256" key="3">
    <source>
        <dbReference type="ARBA" id="ARBA00022840"/>
    </source>
</evidence>
<dbReference type="InterPro" id="IPR011761">
    <property type="entry name" value="ATP-grasp"/>
</dbReference>
<dbReference type="InterPro" id="IPR052032">
    <property type="entry name" value="ATP-dep_AA_Ligase"/>
</dbReference>
<gene>
    <name evidence="6" type="ORF">ABL78_7141</name>
</gene>
<dbReference type="AlphaFoldDB" id="A0A0N0P380"/>
<dbReference type="PROSITE" id="PS50975">
    <property type="entry name" value="ATP_GRASP"/>
    <property type="match status" value="1"/>
</dbReference>
<evidence type="ECO:0000259" key="5">
    <source>
        <dbReference type="PROSITE" id="PS50975"/>
    </source>
</evidence>
<keyword evidence="2 4" id="KW-0547">Nucleotide-binding</keyword>